<accession>A0A8S1H8D7</accession>
<dbReference type="CDD" id="cd23799">
    <property type="entry name" value="UBCc_UBE2J"/>
    <property type="match status" value="1"/>
</dbReference>
<dbReference type="InterPro" id="IPR000608">
    <property type="entry name" value="UBC"/>
</dbReference>
<dbReference type="OrthoDB" id="10265489at2759"/>
<dbReference type="Proteomes" id="UP000835052">
    <property type="component" value="Unassembled WGS sequence"/>
</dbReference>
<protein>
    <recommendedName>
        <fullName evidence="2">UBC core domain-containing protein</fullName>
    </recommendedName>
</protein>
<evidence type="ECO:0000313" key="4">
    <source>
        <dbReference type="Proteomes" id="UP000835052"/>
    </source>
</evidence>
<dbReference type="SMART" id="SM00212">
    <property type="entry name" value="UBCc"/>
    <property type="match status" value="1"/>
</dbReference>
<dbReference type="PROSITE" id="PS50127">
    <property type="entry name" value="UBC_2"/>
    <property type="match status" value="1"/>
</dbReference>
<dbReference type="InterPro" id="IPR016135">
    <property type="entry name" value="UBQ-conjugating_enzyme/RWD"/>
</dbReference>
<dbReference type="Gene3D" id="3.10.110.10">
    <property type="entry name" value="Ubiquitin Conjugating Enzyme"/>
    <property type="match status" value="1"/>
</dbReference>
<feature type="signal peptide" evidence="1">
    <location>
        <begin position="1"/>
        <end position="24"/>
    </location>
</feature>
<evidence type="ECO:0000256" key="1">
    <source>
        <dbReference type="SAM" id="SignalP"/>
    </source>
</evidence>
<feature type="domain" description="UBC core" evidence="2">
    <location>
        <begin position="32"/>
        <end position="182"/>
    </location>
</feature>
<organism evidence="3 4">
    <name type="scientific">Caenorhabditis auriculariae</name>
    <dbReference type="NCBI Taxonomy" id="2777116"/>
    <lineage>
        <taxon>Eukaryota</taxon>
        <taxon>Metazoa</taxon>
        <taxon>Ecdysozoa</taxon>
        <taxon>Nematoda</taxon>
        <taxon>Chromadorea</taxon>
        <taxon>Rhabditida</taxon>
        <taxon>Rhabditina</taxon>
        <taxon>Rhabditomorpha</taxon>
        <taxon>Rhabditoidea</taxon>
        <taxon>Rhabditidae</taxon>
        <taxon>Peloderinae</taxon>
        <taxon>Caenorhabditis</taxon>
    </lineage>
</organism>
<dbReference type="FunFam" id="3.10.110.10:FF:000109">
    <property type="entry name" value="Ubiquitin-conjugating enzyme E2 J2-like"/>
    <property type="match status" value="1"/>
</dbReference>
<keyword evidence="1" id="KW-0732">Signal</keyword>
<dbReference type="EMBL" id="CAJGYM010000025">
    <property type="protein sequence ID" value="CAD6192093.1"/>
    <property type="molecule type" value="Genomic_DNA"/>
</dbReference>
<sequence length="248" mass="27644">MTERPISMTLLLLQMMYSLGVVEPDPNTVSPQAARRLQKDLEKFKQEPADGIEAAPCEENILVWHYCLRGSPDTVYQGGYYHGKLIFPVDFPWKPPAIIMITPNGRFHPNMRLCLSISDYHPESWNPGWTVTSILVGLHSFMNEDDMAAGTVNEPPEICRQHAASSKGYNLANPEFVKMFPSLAARFSKELEQMAKKKQAALSTTVDEPVKKKLKTGIAKAKADEVQGEGLTNRLGNAVEDDDVIVLD</sequence>
<dbReference type="SUPFAM" id="SSF54495">
    <property type="entry name" value="UBC-like"/>
    <property type="match status" value="1"/>
</dbReference>
<evidence type="ECO:0000313" key="3">
    <source>
        <dbReference type="EMBL" id="CAD6192093.1"/>
    </source>
</evidence>
<evidence type="ECO:0000259" key="2">
    <source>
        <dbReference type="PROSITE" id="PS50127"/>
    </source>
</evidence>
<feature type="chain" id="PRO_5035887183" description="UBC core domain-containing protein" evidence="1">
    <location>
        <begin position="25"/>
        <end position="248"/>
    </location>
</feature>
<name>A0A8S1H8D7_9PELO</name>
<keyword evidence="4" id="KW-1185">Reference proteome</keyword>
<comment type="caution">
    <text evidence="3">The sequence shown here is derived from an EMBL/GenBank/DDBJ whole genome shotgun (WGS) entry which is preliminary data.</text>
</comment>
<dbReference type="Pfam" id="PF00179">
    <property type="entry name" value="UQ_con"/>
    <property type="match status" value="1"/>
</dbReference>
<dbReference type="InterPro" id="IPR050113">
    <property type="entry name" value="Ub_conjugating_enzyme"/>
</dbReference>
<gene>
    <name evidence="3" type="ORF">CAUJ_LOCUS8012</name>
</gene>
<dbReference type="AlphaFoldDB" id="A0A8S1H8D7"/>
<reference evidence="3" key="1">
    <citation type="submission" date="2020-10" db="EMBL/GenBank/DDBJ databases">
        <authorList>
            <person name="Kikuchi T."/>
        </authorList>
    </citation>
    <scope>NUCLEOTIDE SEQUENCE</scope>
    <source>
        <strain evidence="3">NKZ352</strain>
    </source>
</reference>
<dbReference type="GO" id="GO:0032446">
    <property type="term" value="P:protein modification by small protein conjugation"/>
    <property type="evidence" value="ECO:0007669"/>
    <property type="project" value="UniProtKB-ARBA"/>
</dbReference>
<proteinExistence type="predicted"/>
<dbReference type="PANTHER" id="PTHR24067">
    <property type="entry name" value="UBIQUITIN-CONJUGATING ENZYME E2"/>
    <property type="match status" value="1"/>
</dbReference>